<dbReference type="STRING" id="30069.A0A182YT26"/>
<dbReference type="AlphaFoldDB" id="A0A182YT26"/>
<dbReference type="InterPro" id="IPR043502">
    <property type="entry name" value="DNA/RNA_pol_sf"/>
</dbReference>
<accession>A0A182YT26</accession>
<name>A0A182YT26_ANOST</name>
<dbReference type="Gene3D" id="3.30.70.270">
    <property type="match status" value="1"/>
</dbReference>
<evidence type="ECO:0000313" key="1">
    <source>
        <dbReference type="EnsemblMetazoa" id="ASTEI11612-PA"/>
    </source>
</evidence>
<reference evidence="2" key="1">
    <citation type="journal article" date="2014" name="Genome Biol.">
        <title>Genome analysis of a major urban malaria vector mosquito, Anopheles stephensi.</title>
        <authorList>
            <person name="Jiang X."/>
            <person name="Peery A."/>
            <person name="Hall A.B."/>
            <person name="Sharma A."/>
            <person name="Chen X.G."/>
            <person name="Waterhouse R.M."/>
            <person name="Komissarov A."/>
            <person name="Riehle M.M."/>
            <person name="Shouche Y."/>
            <person name="Sharakhova M.V."/>
            <person name="Lawson D."/>
            <person name="Pakpour N."/>
            <person name="Arensburger P."/>
            <person name="Davidson V.L."/>
            <person name="Eiglmeier K."/>
            <person name="Emrich S."/>
            <person name="George P."/>
            <person name="Kennedy R.C."/>
            <person name="Mane S.P."/>
            <person name="Maslen G."/>
            <person name="Oringanje C."/>
            <person name="Qi Y."/>
            <person name="Settlage R."/>
            <person name="Tojo M."/>
            <person name="Tubio J.M."/>
            <person name="Unger M.F."/>
            <person name="Wang B."/>
            <person name="Vernick K.D."/>
            <person name="Ribeiro J.M."/>
            <person name="James A.A."/>
            <person name="Michel K."/>
            <person name="Riehle M.A."/>
            <person name="Luckhart S."/>
            <person name="Sharakhov I.V."/>
            <person name="Tu Z."/>
        </authorList>
    </citation>
    <scope>NUCLEOTIDE SEQUENCE [LARGE SCALE GENOMIC DNA]</scope>
    <source>
        <strain evidence="2">Indian</strain>
    </source>
</reference>
<dbReference type="GO" id="GO:0071897">
    <property type="term" value="P:DNA biosynthetic process"/>
    <property type="evidence" value="ECO:0007669"/>
    <property type="project" value="UniProtKB-ARBA"/>
</dbReference>
<proteinExistence type="predicted"/>
<dbReference type="InterPro" id="IPR050951">
    <property type="entry name" value="Retrovirus_Pol_polyprotein"/>
</dbReference>
<dbReference type="PANTHER" id="PTHR37984:SF13">
    <property type="entry name" value="RIBONUCLEASE H"/>
    <property type="match status" value="1"/>
</dbReference>
<sequence>MHENFVEQINFHELFSAATTVNTLSSIESSPEQAVQLSQLLKNFDSIFQHVQHVPVFARTRDVPLALRERYAAEIDRKLASGFYEKVDFSEWASSTHIVIKKNEGIRITGNYKPTVNPKMVIDEHPIPRIEDIFNKMKGAALFCHLYVTDAYAHLPIDEEFRHVLTLNTSKHGLIRPKRAVYGAANIPAIGQRRME</sequence>
<dbReference type="VEuPathDB" id="VectorBase:ASTEI11612"/>
<reference evidence="1" key="2">
    <citation type="submission" date="2020-05" db="UniProtKB">
        <authorList>
            <consortium name="EnsemblMetazoa"/>
        </authorList>
    </citation>
    <scope>IDENTIFICATION</scope>
    <source>
        <strain evidence="1">Indian</strain>
    </source>
</reference>
<evidence type="ECO:0000313" key="2">
    <source>
        <dbReference type="Proteomes" id="UP000076408"/>
    </source>
</evidence>
<dbReference type="SUPFAM" id="SSF56672">
    <property type="entry name" value="DNA/RNA polymerases"/>
    <property type="match status" value="1"/>
</dbReference>
<dbReference type="Gene3D" id="3.10.10.10">
    <property type="entry name" value="HIV Type 1 Reverse Transcriptase, subunit A, domain 1"/>
    <property type="match status" value="1"/>
</dbReference>
<dbReference type="EnsemblMetazoa" id="ASTEI11612-RA">
    <property type="protein sequence ID" value="ASTEI11612-PA"/>
    <property type="gene ID" value="ASTEI11612"/>
</dbReference>
<dbReference type="VEuPathDB" id="VectorBase:ASTEI20_038945"/>
<dbReference type="VEuPathDB" id="VectorBase:ASTE008517"/>
<keyword evidence="2" id="KW-1185">Reference proteome</keyword>
<protein>
    <submittedName>
        <fullName evidence="1">Uncharacterized protein</fullName>
    </submittedName>
</protein>
<dbReference type="InterPro" id="IPR043128">
    <property type="entry name" value="Rev_trsase/Diguanyl_cyclase"/>
</dbReference>
<dbReference type="PANTHER" id="PTHR37984">
    <property type="entry name" value="PROTEIN CBG26694"/>
    <property type="match status" value="1"/>
</dbReference>
<dbReference type="Proteomes" id="UP000076408">
    <property type="component" value="Unassembled WGS sequence"/>
</dbReference>
<organism evidence="1 2">
    <name type="scientific">Anopheles stephensi</name>
    <name type="common">Indo-Pakistan malaria mosquito</name>
    <dbReference type="NCBI Taxonomy" id="30069"/>
    <lineage>
        <taxon>Eukaryota</taxon>
        <taxon>Metazoa</taxon>
        <taxon>Ecdysozoa</taxon>
        <taxon>Arthropoda</taxon>
        <taxon>Hexapoda</taxon>
        <taxon>Insecta</taxon>
        <taxon>Pterygota</taxon>
        <taxon>Neoptera</taxon>
        <taxon>Endopterygota</taxon>
        <taxon>Diptera</taxon>
        <taxon>Nematocera</taxon>
        <taxon>Culicoidea</taxon>
        <taxon>Culicidae</taxon>
        <taxon>Anophelinae</taxon>
        <taxon>Anopheles</taxon>
    </lineage>
</organism>